<dbReference type="KEGG" id="pcre:NCTC12858_01386"/>
<evidence type="ECO:0000313" key="2">
    <source>
        <dbReference type="EMBL" id="SQH73525.1"/>
    </source>
</evidence>
<organism evidence="2 4">
    <name type="scientific">Porphyromonas crevioricanis</name>
    <dbReference type="NCBI Taxonomy" id="393921"/>
    <lineage>
        <taxon>Bacteria</taxon>
        <taxon>Pseudomonadati</taxon>
        <taxon>Bacteroidota</taxon>
        <taxon>Bacteroidia</taxon>
        <taxon>Bacteroidales</taxon>
        <taxon>Porphyromonadaceae</taxon>
        <taxon>Porphyromonas</taxon>
    </lineage>
</organism>
<evidence type="ECO:0000313" key="3">
    <source>
        <dbReference type="Proteomes" id="UP000030136"/>
    </source>
</evidence>
<sequence length="68" mass="8029">MLISDKNLQKSDILQVPHLHISDIEKSHSIEYQRKMPKKLADSPKNSFEDFGRVSSVFRQYFLSLFFL</sequence>
<protein>
    <submittedName>
        <fullName evidence="2">Uncharacterized protein</fullName>
    </submittedName>
</protein>
<dbReference type="EMBL" id="JQJC01000009">
    <property type="protein sequence ID" value="KGN95910.1"/>
    <property type="molecule type" value="Genomic_DNA"/>
</dbReference>
<proteinExistence type="predicted"/>
<dbReference type="EMBL" id="LS483447">
    <property type="protein sequence ID" value="SQH73525.1"/>
    <property type="molecule type" value="Genomic_DNA"/>
</dbReference>
<dbReference type="Proteomes" id="UP000030136">
    <property type="component" value="Unassembled WGS sequence"/>
</dbReference>
<dbReference type="AlphaFoldDB" id="A0A2X4PMC9"/>
<keyword evidence="4" id="KW-1185">Reference proteome</keyword>
<dbReference type="Proteomes" id="UP000249300">
    <property type="component" value="Chromosome 1"/>
</dbReference>
<evidence type="ECO:0000313" key="4">
    <source>
        <dbReference type="Proteomes" id="UP000249300"/>
    </source>
</evidence>
<gene>
    <name evidence="1" type="ORF">HQ38_02830</name>
    <name evidence="2" type="ORF">NCTC12858_01386</name>
</gene>
<evidence type="ECO:0000313" key="1">
    <source>
        <dbReference type="EMBL" id="KGN95910.1"/>
    </source>
</evidence>
<reference evidence="2 4" key="2">
    <citation type="submission" date="2018-06" db="EMBL/GenBank/DDBJ databases">
        <authorList>
            <consortium name="Pathogen Informatics"/>
            <person name="Doyle S."/>
        </authorList>
    </citation>
    <scope>NUCLEOTIDE SEQUENCE [LARGE SCALE GENOMIC DNA]</scope>
    <source>
        <strain evidence="2 4">NCTC12858</strain>
    </source>
</reference>
<name>A0A2X4PMC9_9PORP</name>
<reference evidence="1 3" key="1">
    <citation type="submission" date="2014-08" db="EMBL/GenBank/DDBJ databases">
        <title>Porphyromonas crevioricanis strain:COT-253_OH1447 Genome sequencing.</title>
        <authorList>
            <person name="Wallis C."/>
            <person name="Deusch O."/>
            <person name="O'Flynn C."/>
            <person name="Davis I."/>
            <person name="Jospin G."/>
            <person name="Darling A.E."/>
            <person name="Coil D.A."/>
            <person name="Alexiev A."/>
            <person name="Horsfall A."/>
            <person name="Kirkwood N."/>
            <person name="Harris S."/>
            <person name="Eisen J.A."/>
        </authorList>
    </citation>
    <scope>NUCLEOTIDE SEQUENCE [LARGE SCALE GENOMIC DNA]</scope>
    <source>
        <strain evidence="3">COT-253 OH1447</strain>
        <strain evidence="1">COT-253_OH1447</strain>
    </source>
</reference>
<accession>A0A2X4PMC9</accession>